<name>A0A8S5RH84_9VIRU</name>
<proteinExistence type="predicted"/>
<protein>
    <submittedName>
        <fullName evidence="1">Uncharacterized protein</fullName>
    </submittedName>
</protein>
<reference evidence="1" key="1">
    <citation type="journal article" date="2021" name="Proc. Natl. Acad. Sci. U.S.A.">
        <title>A Catalog of Tens of Thousands of Viruses from Human Metagenomes Reveals Hidden Associations with Chronic Diseases.</title>
        <authorList>
            <person name="Tisza M.J."/>
            <person name="Buck C.B."/>
        </authorList>
    </citation>
    <scope>NUCLEOTIDE SEQUENCE</scope>
    <source>
        <strain evidence="1">CtML55</strain>
    </source>
</reference>
<accession>A0A8S5RH84</accession>
<evidence type="ECO:0000313" key="1">
    <source>
        <dbReference type="EMBL" id="DAE30752.1"/>
    </source>
</evidence>
<sequence length="65" mass="7195">MKDGKSILEVDSLVWRDMGQVLGGTSATRLDDVIVYSLHSNVIQSAYSDENNVTCTLRYPNSFPS</sequence>
<dbReference type="EMBL" id="BK059105">
    <property type="protein sequence ID" value="DAE30752.1"/>
    <property type="molecule type" value="Genomic_DNA"/>
</dbReference>
<organism evidence="1">
    <name type="scientific">virus sp. ctML55</name>
    <dbReference type="NCBI Taxonomy" id="2827627"/>
    <lineage>
        <taxon>Viruses</taxon>
    </lineage>
</organism>